<dbReference type="RefSeq" id="XP_019706673.1">
    <property type="nucleotide sequence ID" value="XM_019851114.2"/>
</dbReference>
<keyword evidence="1" id="KW-1185">Reference proteome</keyword>
<name>A0A6J0PIX5_ELAGV</name>
<evidence type="ECO:0000313" key="1">
    <source>
        <dbReference type="Proteomes" id="UP000504607"/>
    </source>
</evidence>
<sequence length="552" mass="64721">MTMGYCFNGRDETLQEMEDKDRPVETLPIFDNINISVLISFGINLCLSRCLVLTSHFCRKMNKSSGNHIRQVSQTMEGFSLLSLTNGNFSNQNQTDLNCQINNIMSGKKIARYHQFSMQGKNHSVKNKRVHKRKNSKCVQNRKKKCLLDKILKQEAACFILTFLHIIVLYYKWRLQKFKHLLEDIPLLNIVVIKNLNRSSSIIRVSVWIAVIFNRWGFKYARSQMLYQKYRGPSNPTILGTSSQGESIFTLCFWWEVYFTELSAHHITLQFVHIPACFGTAQSGCKFSHKIQTSVKGNKSVQKQKKQEEKTKEEEHHSVTNIFYLCVCRIKIREFYLMIHFSLLSHETCLWSYTVFFKLSTWTLLPHYILFSYWEDYFAASYFYRAIQISGSIFFYILQIAKLYKQPQLHCGCQCEGKGQYIFLFQHGMPEDADFGYLFWHAVSLPWPTLTFTLQSFDSLTMFFWFTQTKVGTYLFTQIFGHDCFSDNLWDFFFKLDVPVVILCCLHALQQLVYWLTTSQALLGSHVKSLFLLPSWQVPILDVMVSYSYVHT</sequence>
<organism evidence="1 3">
    <name type="scientific">Elaeis guineensis var. tenera</name>
    <name type="common">Oil palm</name>
    <dbReference type="NCBI Taxonomy" id="51953"/>
    <lineage>
        <taxon>Eukaryota</taxon>
        <taxon>Viridiplantae</taxon>
        <taxon>Streptophyta</taxon>
        <taxon>Embryophyta</taxon>
        <taxon>Tracheophyta</taxon>
        <taxon>Spermatophyta</taxon>
        <taxon>Magnoliopsida</taxon>
        <taxon>Liliopsida</taxon>
        <taxon>Arecaceae</taxon>
        <taxon>Arecoideae</taxon>
        <taxon>Cocoseae</taxon>
        <taxon>Elaeidinae</taxon>
        <taxon>Elaeis</taxon>
    </lineage>
</organism>
<evidence type="ECO:0000313" key="3">
    <source>
        <dbReference type="RefSeq" id="XP_019706674.1"/>
    </source>
</evidence>
<protein>
    <submittedName>
        <fullName evidence="2 3">Uncharacterized protein LOC105046910 isoform X1</fullName>
    </submittedName>
</protein>
<dbReference type="AlphaFoldDB" id="A0A6J0PIX5"/>
<reference evidence="2 3" key="1">
    <citation type="submission" date="2025-04" db="UniProtKB">
        <authorList>
            <consortium name="RefSeq"/>
        </authorList>
    </citation>
    <scope>IDENTIFICATION</scope>
</reference>
<dbReference type="Proteomes" id="UP000504607">
    <property type="component" value="Chromosome 6"/>
</dbReference>
<dbReference type="RefSeq" id="XP_029120931.1">
    <property type="nucleotide sequence ID" value="XM_029265098.1"/>
</dbReference>
<evidence type="ECO:0000313" key="5">
    <source>
        <dbReference type="RefSeq" id="XP_029120932.1"/>
    </source>
</evidence>
<evidence type="ECO:0000313" key="2">
    <source>
        <dbReference type="RefSeq" id="XP_019706673.1"/>
    </source>
</evidence>
<dbReference type="RefSeq" id="XP_019706674.1">
    <property type="nucleotide sequence ID" value="XM_019851115.2"/>
</dbReference>
<gene>
    <name evidence="2 3 4 5" type="primary">LOC105046910</name>
</gene>
<proteinExistence type="predicted"/>
<accession>A0A6J0PIX5</accession>
<evidence type="ECO:0000313" key="4">
    <source>
        <dbReference type="RefSeq" id="XP_029120931.1"/>
    </source>
</evidence>
<dbReference type="RefSeq" id="XP_029120932.1">
    <property type="nucleotide sequence ID" value="XM_029265099.1"/>
</dbReference>